<keyword evidence="3" id="KW-1185">Reference proteome</keyword>
<feature type="domain" description="Protein kinase" evidence="1">
    <location>
        <begin position="78"/>
        <end position="382"/>
    </location>
</feature>
<evidence type="ECO:0000313" key="3">
    <source>
        <dbReference type="Proteomes" id="UP001311799"/>
    </source>
</evidence>
<dbReference type="GO" id="GO:0004674">
    <property type="term" value="F:protein serine/threonine kinase activity"/>
    <property type="evidence" value="ECO:0007669"/>
    <property type="project" value="TreeGrafter"/>
</dbReference>
<dbReference type="InterPro" id="IPR000719">
    <property type="entry name" value="Prot_kinase_dom"/>
</dbReference>
<comment type="caution">
    <text evidence="2">The sequence shown here is derived from an EMBL/GenBank/DDBJ whole genome shotgun (WGS) entry which is preliminary data.</text>
</comment>
<dbReference type="GO" id="GO:0044773">
    <property type="term" value="P:mitotic DNA damage checkpoint signaling"/>
    <property type="evidence" value="ECO:0007669"/>
    <property type="project" value="TreeGrafter"/>
</dbReference>
<organism evidence="2 3">
    <name type="scientific">Cryptosporidium xiaoi</name>
    <dbReference type="NCBI Taxonomy" id="659607"/>
    <lineage>
        <taxon>Eukaryota</taxon>
        <taxon>Sar</taxon>
        <taxon>Alveolata</taxon>
        <taxon>Apicomplexa</taxon>
        <taxon>Conoidasida</taxon>
        <taxon>Coccidia</taxon>
        <taxon>Eucoccidiorida</taxon>
        <taxon>Eimeriorina</taxon>
        <taxon>Cryptosporidiidae</taxon>
        <taxon>Cryptosporidium</taxon>
    </lineage>
</organism>
<sequence>MFGINPPSKLVIEGGISKRVFFGSFGEENVIVKFYTVDDLKESAARIKHVNKNNLMDDFDEVETTLEERVLYSIGVHYLIQKTLKVGMCTEYYCFDEKRWIQECIVKNEDRSNDNIYECFIRDNNKHMEEDVTHSEQDSETPFVQLKHIIGVKFDFKTETFTPQDQTICLVFPKLNEPIMSYTGKLRWNLNSEYLSVFSDERKISRFFRNIVLSLFFLFDKLNIVHKDIKIENICTVKCSDTYFPVIIDFGESQILTGDKRLIDAYGTHSMLPPEAFLSSFSDFNGSSGGYCSEKREIWTLGCLLHIMIFGHPPLFDTLSKKSPIEFQLCLCDKGQKIAIPKYSHVLQKETPTQLRALLSGLLCKDPELRFSFEDVLRDPWVIGKIS</sequence>
<dbReference type="Gene3D" id="1.10.510.10">
    <property type="entry name" value="Transferase(Phosphotransferase) domain 1"/>
    <property type="match status" value="1"/>
</dbReference>
<dbReference type="GO" id="GO:0005634">
    <property type="term" value="C:nucleus"/>
    <property type="evidence" value="ECO:0007669"/>
    <property type="project" value="TreeGrafter"/>
</dbReference>
<dbReference type="Proteomes" id="UP001311799">
    <property type="component" value="Unassembled WGS sequence"/>
</dbReference>
<dbReference type="InterPro" id="IPR008271">
    <property type="entry name" value="Ser/Thr_kinase_AS"/>
</dbReference>
<protein>
    <recommendedName>
        <fullName evidence="1">Protein kinase domain-containing protein</fullName>
    </recommendedName>
</protein>
<dbReference type="SMART" id="SM00220">
    <property type="entry name" value="S_TKc"/>
    <property type="match status" value="1"/>
</dbReference>
<proteinExistence type="predicted"/>
<dbReference type="EMBL" id="JAWDEY010000032">
    <property type="protein sequence ID" value="KAK6588426.1"/>
    <property type="molecule type" value="Genomic_DNA"/>
</dbReference>
<dbReference type="PANTHER" id="PTHR44167">
    <property type="entry name" value="OVARIAN-SPECIFIC SERINE/THREONINE-PROTEIN KINASE LOK-RELATED"/>
    <property type="match status" value="1"/>
</dbReference>
<dbReference type="SUPFAM" id="SSF56112">
    <property type="entry name" value="Protein kinase-like (PK-like)"/>
    <property type="match status" value="1"/>
</dbReference>
<evidence type="ECO:0000259" key="1">
    <source>
        <dbReference type="PROSITE" id="PS50011"/>
    </source>
</evidence>
<dbReference type="AlphaFoldDB" id="A0AAV9XUT0"/>
<accession>A0AAV9XUT0</accession>
<dbReference type="Pfam" id="PF00069">
    <property type="entry name" value="Pkinase"/>
    <property type="match status" value="1"/>
</dbReference>
<name>A0AAV9XUT0_9CRYT</name>
<dbReference type="PROSITE" id="PS50011">
    <property type="entry name" value="PROTEIN_KINASE_DOM"/>
    <property type="match status" value="1"/>
</dbReference>
<gene>
    <name evidence="2" type="ORF">RS030_4649</name>
</gene>
<evidence type="ECO:0000313" key="2">
    <source>
        <dbReference type="EMBL" id="KAK6588426.1"/>
    </source>
</evidence>
<dbReference type="PANTHER" id="PTHR44167:SF24">
    <property type="entry name" value="SERINE_THREONINE-PROTEIN KINASE CHK2"/>
    <property type="match status" value="1"/>
</dbReference>
<dbReference type="InterPro" id="IPR011009">
    <property type="entry name" value="Kinase-like_dom_sf"/>
</dbReference>
<dbReference type="PROSITE" id="PS00108">
    <property type="entry name" value="PROTEIN_KINASE_ST"/>
    <property type="match status" value="1"/>
</dbReference>
<reference evidence="2 3" key="1">
    <citation type="submission" date="2023-10" db="EMBL/GenBank/DDBJ databases">
        <title>Comparative genomics analysis reveals potential genetic determinants of host preference in Cryptosporidium xiaoi.</title>
        <authorList>
            <person name="Xiao L."/>
            <person name="Li J."/>
        </authorList>
    </citation>
    <scope>NUCLEOTIDE SEQUENCE [LARGE SCALE GENOMIC DNA]</scope>
    <source>
        <strain evidence="2 3">52996</strain>
    </source>
</reference>
<dbReference type="GO" id="GO:0005524">
    <property type="term" value="F:ATP binding"/>
    <property type="evidence" value="ECO:0007669"/>
    <property type="project" value="InterPro"/>
</dbReference>